<dbReference type="EMBL" id="CP016033">
    <property type="protein sequence ID" value="ANK12041.1"/>
    <property type="molecule type" value="Genomic_DNA"/>
</dbReference>
<evidence type="ECO:0000313" key="3">
    <source>
        <dbReference type="EMBL" id="ANK12041.1"/>
    </source>
</evidence>
<organism evidence="3 4">
    <name type="scientific">Erythrobacter neustonensis</name>
    <dbReference type="NCBI Taxonomy" id="1112"/>
    <lineage>
        <taxon>Bacteria</taxon>
        <taxon>Pseudomonadati</taxon>
        <taxon>Pseudomonadota</taxon>
        <taxon>Alphaproteobacteria</taxon>
        <taxon>Sphingomonadales</taxon>
        <taxon>Erythrobacteraceae</taxon>
        <taxon>Erythrobacter/Porphyrobacter group</taxon>
        <taxon>Erythrobacter</taxon>
    </lineage>
</organism>
<feature type="domain" description="WsaF C-terminal" evidence="2">
    <location>
        <begin position="247"/>
        <end position="378"/>
    </location>
</feature>
<evidence type="ECO:0008006" key="5">
    <source>
        <dbReference type="Google" id="ProtNLM"/>
    </source>
</evidence>
<dbReference type="OrthoDB" id="9816424at2"/>
<sequence>MAKRSYVSQRIPPQIKSMLRQFREAITPPPIDETALCDYQVEPEHNERPRVTSVLQFMTKGSDFGGAATGIDIFSRLAMALRQNSNADARVIITNAGPNSDPSIVTKYAAKAGLDIRPEQVQLVVSAGDTIEVRPREIFITQIWWNMLNFGRIRHIQADLFNAPPMPLIRLAQDYEPGWLEFSSAHMLARGAYDHTGPLWTIINSGSLARYIDVMAHSFDRRYVFEPVIVEALRPYLNRAGASKRLKRVLVYGRPSVARNCFGALVRGLKAWARDYPEFADWEIVSAGEPHEPVPLGDGRKLTSIGKLSLEDYAEMLLGSSVGVSLMASPHPSYPPLEMAHFGLNTVTNSYLCKDLANFHPNIISISSITDGELASAIAEACRRTPGAAPEAINPTYIRTETYPFLHDLARDLCEVFAPVAKS</sequence>
<feature type="domain" description="WsaF N-terminal" evidence="1">
    <location>
        <begin position="58"/>
        <end position="205"/>
    </location>
</feature>
<dbReference type="AlphaFoldDB" id="A0A192D227"/>
<dbReference type="Pfam" id="PF21374">
    <property type="entry name" value="WsaF_N"/>
    <property type="match status" value="1"/>
</dbReference>
<proteinExistence type="predicted"/>
<dbReference type="Proteomes" id="UP000078263">
    <property type="component" value="Chromosome"/>
</dbReference>
<evidence type="ECO:0000259" key="1">
    <source>
        <dbReference type="Pfam" id="PF21374"/>
    </source>
</evidence>
<dbReference type="GO" id="GO:0030247">
    <property type="term" value="F:polysaccharide binding"/>
    <property type="evidence" value="ECO:0007669"/>
    <property type="project" value="InterPro"/>
</dbReference>
<dbReference type="STRING" id="1112.A9D12_02830"/>
<dbReference type="Pfam" id="PF22772">
    <property type="entry name" value="WsaF_C"/>
    <property type="match status" value="1"/>
</dbReference>
<dbReference type="InterPro" id="IPR048510">
    <property type="entry name" value="WsaF_N"/>
</dbReference>
<gene>
    <name evidence="3" type="ORF">A9D12_02830</name>
</gene>
<protein>
    <recommendedName>
        <fullName evidence="5">Glycosyl transferase family 1 domain-containing protein</fullName>
    </recommendedName>
</protein>
<dbReference type="Gene3D" id="3.40.50.2000">
    <property type="entry name" value="Glycogen Phosphorylase B"/>
    <property type="match status" value="1"/>
</dbReference>
<name>A0A192D227_9SPHN</name>
<dbReference type="InterPro" id="IPR055050">
    <property type="entry name" value="WsaF_C"/>
</dbReference>
<evidence type="ECO:0000313" key="4">
    <source>
        <dbReference type="Proteomes" id="UP000078263"/>
    </source>
</evidence>
<dbReference type="KEGG" id="pns:A9D12_02830"/>
<accession>A0A192D227</accession>
<dbReference type="RefSeq" id="WP_068349598.1">
    <property type="nucleotide sequence ID" value="NZ_CP016033.1"/>
</dbReference>
<reference evidence="3 4" key="1">
    <citation type="submission" date="2016-05" db="EMBL/GenBank/DDBJ databases">
        <title>Compelete Genome Sequence of Bacteriochlorophyll-Synthesizing Bacterium Porphyrobacter neustonensis DSM 9434.</title>
        <authorList>
            <person name="Shi X.-L."/>
            <person name="Wu Y.-H."/>
            <person name="Cheng H."/>
            <person name="Xu L."/>
            <person name="Zhang X.-Q."/>
            <person name="Wang C.-S."/>
            <person name="Xu X.-W."/>
        </authorList>
    </citation>
    <scope>NUCLEOTIDE SEQUENCE [LARGE SCALE GENOMIC DNA]</scope>
    <source>
        <strain evidence="3 4">DSM 9434</strain>
    </source>
</reference>
<dbReference type="Gene3D" id="3.40.50.11090">
    <property type="match status" value="1"/>
</dbReference>
<evidence type="ECO:0000259" key="2">
    <source>
        <dbReference type="Pfam" id="PF22772"/>
    </source>
</evidence>
<keyword evidence="4" id="KW-1185">Reference proteome</keyword>